<accession>A0A367IMK2</accession>
<proteinExistence type="predicted"/>
<dbReference type="OrthoDB" id="2404656at2759"/>
<feature type="non-terminal residue" evidence="1">
    <location>
        <position position="250"/>
    </location>
</feature>
<comment type="caution">
    <text evidence="1">The sequence shown here is derived from an EMBL/GenBank/DDBJ whole genome shotgun (WGS) entry which is preliminary data.</text>
</comment>
<name>A0A367IMK2_RHIAZ</name>
<dbReference type="AlphaFoldDB" id="A0A367IMK2"/>
<reference evidence="1 2" key="1">
    <citation type="journal article" date="2018" name="G3 (Bethesda)">
        <title>Phylogenetic and Phylogenomic Definition of Rhizopus Species.</title>
        <authorList>
            <person name="Gryganskyi A.P."/>
            <person name="Golan J."/>
            <person name="Dolatabadi S."/>
            <person name="Mondo S."/>
            <person name="Robb S."/>
            <person name="Idnurm A."/>
            <person name="Muszewska A."/>
            <person name="Steczkiewicz K."/>
            <person name="Masonjones S."/>
            <person name="Liao H.L."/>
            <person name="Gajdeczka M.T."/>
            <person name="Anike F."/>
            <person name="Vuek A."/>
            <person name="Anishchenko I.M."/>
            <person name="Voigt K."/>
            <person name="de Hoog G.S."/>
            <person name="Smith M.E."/>
            <person name="Heitman J."/>
            <person name="Vilgalys R."/>
            <person name="Stajich J.E."/>
        </authorList>
    </citation>
    <scope>NUCLEOTIDE SEQUENCE [LARGE SCALE GENOMIC DNA]</scope>
    <source>
        <strain evidence="1 2">CBS 357.93</strain>
    </source>
</reference>
<sequence length="250" mass="28487">MTDFWKTKLEEHVSTQSSLGTLKSFPAIFDLVTAAMEKPMHSLPAFLWNYDLQTNMEEEQLGKIVQFVLTDFVCKCNRPRIFQSKSERTFWIDRVIPIFQAVGDQTGLVGYEWCETNPGSYTESTIEQDTWKRGPLRNVDGLGYTDVGTDVIVMEASSGQTNEDLVHTKDDTLKNIHGSICILEAYLRQCPDARFITATNLLAFSVQSVCTAITLSTTCLDPNYPGKYIHQECRMAEIPMNYDERVKWLK</sequence>
<evidence type="ECO:0000313" key="2">
    <source>
        <dbReference type="Proteomes" id="UP000252139"/>
    </source>
</evidence>
<dbReference type="Proteomes" id="UP000252139">
    <property type="component" value="Unassembled WGS sequence"/>
</dbReference>
<evidence type="ECO:0000313" key="1">
    <source>
        <dbReference type="EMBL" id="RCH78731.1"/>
    </source>
</evidence>
<dbReference type="EMBL" id="PJQL01004954">
    <property type="protein sequence ID" value="RCH78731.1"/>
    <property type="molecule type" value="Genomic_DNA"/>
</dbReference>
<keyword evidence="2" id="KW-1185">Reference proteome</keyword>
<protein>
    <submittedName>
        <fullName evidence="1">Uncharacterized protein</fullName>
    </submittedName>
</protein>
<gene>
    <name evidence="1" type="ORF">CU097_000955</name>
</gene>
<organism evidence="1 2">
    <name type="scientific">Rhizopus azygosporus</name>
    <name type="common">Rhizopus microsporus var. azygosporus</name>
    <dbReference type="NCBI Taxonomy" id="86630"/>
    <lineage>
        <taxon>Eukaryota</taxon>
        <taxon>Fungi</taxon>
        <taxon>Fungi incertae sedis</taxon>
        <taxon>Mucoromycota</taxon>
        <taxon>Mucoromycotina</taxon>
        <taxon>Mucoromycetes</taxon>
        <taxon>Mucorales</taxon>
        <taxon>Mucorineae</taxon>
        <taxon>Rhizopodaceae</taxon>
        <taxon>Rhizopus</taxon>
    </lineage>
</organism>